<evidence type="ECO:0000256" key="3">
    <source>
        <dbReference type="ARBA" id="ARBA00022801"/>
    </source>
</evidence>
<comment type="similarity">
    <text evidence="1">Belongs to the peptidase C40 family.</text>
</comment>
<dbReference type="RefSeq" id="WP_163043032.1">
    <property type="nucleotide sequence ID" value="NZ_JAAAMJ010000002.1"/>
</dbReference>
<keyword evidence="3" id="KW-0378">Hydrolase</keyword>
<dbReference type="InterPro" id="IPR051794">
    <property type="entry name" value="PG_Endopeptidase_C40"/>
</dbReference>
<evidence type="ECO:0000256" key="1">
    <source>
        <dbReference type="ARBA" id="ARBA00007074"/>
    </source>
</evidence>
<accession>A0A6L9MEE3</accession>
<evidence type="ECO:0000256" key="2">
    <source>
        <dbReference type="ARBA" id="ARBA00022670"/>
    </source>
</evidence>
<dbReference type="InterPro" id="IPR038765">
    <property type="entry name" value="Papain-like_cys_pep_sf"/>
</dbReference>
<evidence type="ECO:0000313" key="6">
    <source>
        <dbReference type="EMBL" id="NDV86243.1"/>
    </source>
</evidence>
<dbReference type="Pfam" id="PF18348">
    <property type="entry name" value="SH3_16"/>
    <property type="match status" value="1"/>
</dbReference>
<comment type="caution">
    <text evidence="6">The sequence shown here is derived from an EMBL/GenBank/DDBJ whole genome shotgun (WGS) entry which is preliminary data.</text>
</comment>
<name>A0A6L9MEE3_9HYPH</name>
<dbReference type="PANTHER" id="PTHR47359:SF3">
    <property type="entry name" value="NLP_P60 DOMAIN-CONTAINING PROTEIN-RELATED"/>
    <property type="match status" value="1"/>
</dbReference>
<keyword evidence="4" id="KW-0788">Thiol protease</keyword>
<dbReference type="InterPro" id="IPR000064">
    <property type="entry name" value="NLP_P60_dom"/>
</dbReference>
<dbReference type="PANTHER" id="PTHR47359">
    <property type="entry name" value="PEPTIDOGLYCAN DL-ENDOPEPTIDASE CWLO"/>
    <property type="match status" value="1"/>
</dbReference>
<reference evidence="6 7" key="1">
    <citation type="submission" date="2020-01" db="EMBL/GenBank/DDBJ databases">
        <title>Genomes of bacteria type strains.</title>
        <authorList>
            <person name="Chen J."/>
            <person name="Zhu S."/>
            <person name="Chen J."/>
        </authorList>
    </citation>
    <scope>NUCLEOTIDE SEQUENCE [LARGE SCALE GENOMIC DNA]</scope>
    <source>
        <strain evidence="6 7">KCTC 52919</strain>
    </source>
</reference>
<evidence type="ECO:0000313" key="7">
    <source>
        <dbReference type="Proteomes" id="UP000476332"/>
    </source>
</evidence>
<dbReference type="GO" id="GO:0006508">
    <property type="term" value="P:proteolysis"/>
    <property type="evidence" value="ECO:0007669"/>
    <property type="project" value="UniProtKB-KW"/>
</dbReference>
<feature type="domain" description="NlpC/P60" evidence="5">
    <location>
        <begin position="164"/>
        <end position="287"/>
    </location>
</feature>
<dbReference type="InterPro" id="IPR041382">
    <property type="entry name" value="SH3_16"/>
</dbReference>
<dbReference type="SUPFAM" id="SSF54001">
    <property type="entry name" value="Cysteine proteinases"/>
    <property type="match status" value="1"/>
</dbReference>
<dbReference type="Gene3D" id="2.30.30.40">
    <property type="entry name" value="SH3 Domains"/>
    <property type="match status" value="1"/>
</dbReference>
<protein>
    <submittedName>
        <fullName evidence="6">Peptidase P60</fullName>
    </submittedName>
</protein>
<keyword evidence="7" id="KW-1185">Reference proteome</keyword>
<evidence type="ECO:0000259" key="5">
    <source>
        <dbReference type="PROSITE" id="PS51935"/>
    </source>
</evidence>
<dbReference type="Pfam" id="PF00877">
    <property type="entry name" value="NLPC_P60"/>
    <property type="match status" value="1"/>
</dbReference>
<keyword evidence="2" id="KW-0645">Protease</keyword>
<proteinExistence type="inferred from homology"/>
<evidence type="ECO:0000256" key="4">
    <source>
        <dbReference type="ARBA" id="ARBA00022807"/>
    </source>
</evidence>
<dbReference type="Proteomes" id="UP000476332">
    <property type="component" value="Unassembled WGS sequence"/>
</dbReference>
<gene>
    <name evidence="6" type="ORF">GTW51_05955</name>
</gene>
<dbReference type="AlphaFoldDB" id="A0A6L9MEE3"/>
<sequence>MTSLDPRRHAFRADLAEKGLEGEVEAARFAEGVPRRVAVPLAPVRRRPAPDAPVETEALFGEAVIVFDEDAGWSWVKLAEGSAEAAYVGYMPSDALGASTAPTHRVRVPRTLVFPTPDIKRPPLSFLPMGALVTIAGTAADHNASYAELLPEGFVVEQHLEPVNAVSSDFVAVAERFLGAPYLWGGKSVAGIDCSGLVQLACTMAGIAAPRDTDMQERELGTRLAGIEALARGDLVFWKGHVGIMLDGTELLHANAHDMLTAVEPLAEAVARIAARGSAVTSIRRIRAPAAATGSVPVIVT</sequence>
<dbReference type="EMBL" id="JAAAMJ010000002">
    <property type="protein sequence ID" value="NDV86243.1"/>
    <property type="molecule type" value="Genomic_DNA"/>
</dbReference>
<organism evidence="6 7">
    <name type="scientific">Aurantimonas aggregata</name>
    <dbReference type="NCBI Taxonomy" id="2047720"/>
    <lineage>
        <taxon>Bacteria</taxon>
        <taxon>Pseudomonadati</taxon>
        <taxon>Pseudomonadota</taxon>
        <taxon>Alphaproteobacteria</taxon>
        <taxon>Hyphomicrobiales</taxon>
        <taxon>Aurantimonadaceae</taxon>
        <taxon>Aurantimonas</taxon>
    </lineage>
</organism>
<dbReference type="PROSITE" id="PS51935">
    <property type="entry name" value="NLPC_P60"/>
    <property type="match status" value="1"/>
</dbReference>
<dbReference type="GO" id="GO:0008234">
    <property type="term" value="F:cysteine-type peptidase activity"/>
    <property type="evidence" value="ECO:0007669"/>
    <property type="project" value="UniProtKB-KW"/>
</dbReference>
<dbReference type="Gene3D" id="3.90.1720.10">
    <property type="entry name" value="endopeptidase domain like (from Nostoc punctiforme)"/>
    <property type="match status" value="1"/>
</dbReference>